<dbReference type="KEGG" id="bvi:Bcep1808_6682"/>
<organism evidence="1 2">
    <name type="scientific">Burkholderia vietnamiensis (strain G4 / LMG 22486)</name>
    <name type="common">Burkholderia cepacia (strain R1808)</name>
    <dbReference type="NCBI Taxonomy" id="269482"/>
    <lineage>
        <taxon>Bacteria</taxon>
        <taxon>Pseudomonadati</taxon>
        <taxon>Pseudomonadota</taxon>
        <taxon>Betaproteobacteria</taxon>
        <taxon>Burkholderiales</taxon>
        <taxon>Burkholderiaceae</taxon>
        <taxon>Burkholderia</taxon>
        <taxon>Burkholderia cepacia complex</taxon>
    </lineage>
</organism>
<dbReference type="EMBL" id="CP000617">
    <property type="protein sequence ID" value="ABO59571.1"/>
    <property type="molecule type" value="Genomic_DNA"/>
</dbReference>
<gene>
    <name evidence="1" type="ordered locus">Bcep1808_6682</name>
</gene>
<keyword evidence="1" id="KW-0614">Plasmid</keyword>
<dbReference type="HOGENOM" id="CLU_2421363_0_0_4"/>
<accession>A4JTG8</accession>
<reference evidence="1 2" key="1">
    <citation type="submission" date="2007-03" db="EMBL/GenBank/DDBJ databases">
        <title>Complete sequence of plasmid pBVIE01 of Burkholderia vietnamiensis G4.</title>
        <authorList>
            <consortium name="US DOE Joint Genome Institute"/>
            <person name="Copeland A."/>
            <person name="Lucas S."/>
            <person name="Lapidus A."/>
            <person name="Barry K."/>
            <person name="Detter J.C."/>
            <person name="Glavina del Rio T."/>
            <person name="Hammon N."/>
            <person name="Israni S."/>
            <person name="Dalin E."/>
            <person name="Tice H."/>
            <person name="Pitluck S."/>
            <person name="Chain P."/>
            <person name="Malfatti S."/>
            <person name="Shin M."/>
            <person name="Vergez L."/>
            <person name="Schmutz J."/>
            <person name="Larimer F."/>
            <person name="Land M."/>
            <person name="Hauser L."/>
            <person name="Kyrpides N."/>
            <person name="Tiedje J."/>
            <person name="Richardson P."/>
        </authorList>
    </citation>
    <scope>NUCLEOTIDE SEQUENCE [LARGE SCALE GENOMIC DNA]</scope>
    <source>
        <strain evidence="2">G4 / LMG 22486</strain>
        <plasmid evidence="1 2">pBVIE01</plasmid>
    </source>
</reference>
<evidence type="ECO:0000313" key="1">
    <source>
        <dbReference type="EMBL" id="ABO59571.1"/>
    </source>
</evidence>
<dbReference type="Proteomes" id="UP000002287">
    <property type="component" value="Plasmid pBVIE01"/>
</dbReference>
<protein>
    <submittedName>
        <fullName evidence="1">Uncharacterized protein</fullName>
    </submittedName>
</protein>
<geneLocation type="plasmid" evidence="1 2">
    <name>pBVIE01</name>
</geneLocation>
<dbReference type="AlphaFoldDB" id="A4JTG8"/>
<proteinExistence type="predicted"/>
<name>A4JTG8_BURVG</name>
<evidence type="ECO:0000313" key="2">
    <source>
        <dbReference type="Proteomes" id="UP000002287"/>
    </source>
</evidence>
<sequence>MFPMIPVLRAAPILWRYLRDITVSYEKWLLPFRGRAAERGYRGQKKLEPSPFVELRRDAMEGVSSRSRLISMVDSLVWKAASNIESTLYRH</sequence>